<dbReference type="Pfam" id="PF00082">
    <property type="entry name" value="Peptidase_S8"/>
    <property type="match status" value="1"/>
</dbReference>
<feature type="active site" description="Charge relay system" evidence="5">
    <location>
        <position position="262"/>
    </location>
</feature>
<dbReference type="InterPro" id="IPR023828">
    <property type="entry name" value="Peptidase_S8_Ser-AS"/>
</dbReference>
<dbReference type="STRING" id="984487.A0A1E4SP13"/>
<dbReference type="PANTHER" id="PTHR43806:SF11">
    <property type="entry name" value="CEREVISIN-RELATED"/>
    <property type="match status" value="1"/>
</dbReference>
<dbReference type="CDD" id="cd04077">
    <property type="entry name" value="Peptidases_S8_PCSK9_ProteinaseK_like"/>
    <property type="match status" value="1"/>
</dbReference>
<dbReference type="InterPro" id="IPR022398">
    <property type="entry name" value="Peptidase_S8_His-AS"/>
</dbReference>
<proteinExistence type="inferred from homology"/>
<dbReference type="GO" id="GO:0004252">
    <property type="term" value="F:serine-type endopeptidase activity"/>
    <property type="evidence" value="ECO:0007669"/>
    <property type="project" value="UniProtKB-UniRule"/>
</dbReference>
<dbReference type="RefSeq" id="XP_020066254.1">
    <property type="nucleotide sequence ID" value="XM_020207402.1"/>
</dbReference>
<evidence type="ECO:0000313" key="11">
    <source>
        <dbReference type="Proteomes" id="UP000094285"/>
    </source>
</evidence>
<dbReference type="Pfam" id="PF05922">
    <property type="entry name" value="Inhibitor_I9"/>
    <property type="match status" value="1"/>
</dbReference>
<evidence type="ECO:0000259" key="8">
    <source>
        <dbReference type="Pfam" id="PF00082"/>
    </source>
</evidence>
<dbReference type="InterPro" id="IPR050131">
    <property type="entry name" value="Peptidase_S8_subtilisin-like"/>
</dbReference>
<reference evidence="11" key="1">
    <citation type="submission" date="2016-05" db="EMBL/GenBank/DDBJ databases">
        <title>Comparative genomics of biotechnologically important yeasts.</title>
        <authorList>
            <consortium name="DOE Joint Genome Institute"/>
            <person name="Riley R."/>
            <person name="Haridas S."/>
            <person name="Wolfe K.H."/>
            <person name="Lopes M.R."/>
            <person name="Hittinger C.T."/>
            <person name="Goker M."/>
            <person name="Salamov A."/>
            <person name="Wisecaver J."/>
            <person name="Long T.M."/>
            <person name="Aerts A.L."/>
            <person name="Barry K."/>
            <person name="Choi C."/>
            <person name="Clum A."/>
            <person name="Coughlan A.Y."/>
            <person name="Deshpande S."/>
            <person name="Douglass A.P."/>
            <person name="Hanson S.J."/>
            <person name="Klenk H.-P."/>
            <person name="Labutti K."/>
            <person name="Lapidus A."/>
            <person name="Lindquist E."/>
            <person name="Lipzen A."/>
            <person name="Meier-Kolthoff J.P."/>
            <person name="Ohm R.A."/>
            <person name="Otillar R.P."/>
            <person name="Pangilinan J."/>
            <person name="Peng Y."/>
            <person name="Rokas A."/>
            <person name="Rosa C.A."/>
            <person name="Scheuner C."/>
            <person name="Sibirny A.A."/>
            <person name="Slot J.C."/>
            <person name="Stielow J.B."/>
            <person name="Sun H."/>
            <person name="Kurtzman C.P."/>
            <person name="Blackwell M."/>
            <person name="Grigoriev I.V."/>
            <person name="Jeffries T.W."/>
        </authorList>
    </citation>
    <scope>NUCLEOTIDE SEQUENCE [LARGE SCALE GENOMIC DNA]</scope>
    <source>
        <strain evidence="11">NRRL Y-17324</strain>
    </source>
</reference>
<dbReference type="PROSITE" id="PS00136">
    <property type="entry name" value="SUBTILASE_ASP"/>
    <property type="match status" value="1"/>
</dbReference>
<feature type="domain" description="Inhibitor I9" evidence="9">
    <location>
        <begin position="107"/>
        <end position="184"/>
    </location>
</feature>
<feature type="signal peptide" evidence="7">
    <location>
        <begin position="1"/>
        <end position="19"/>
    </location>
</feature>
<dbReference type="InterPro" id="IPR015500">
    <property type="entry name" value="Peptidase_S8_subtilisin-rel"/>
</dbReference>
<dbReference type="InterPro" id="IPR034193">
    <property type="entry name" value="PCSK9_ProteinaseK-like"/>
</dbReference>
<accession>A0A1E4SP13</accession>
<dbReference type="Gene3D" id="3.40.50.200">
    <property type="entry name" value="Peptidase S8/S53 domain"/>
    <property type="match status" value="1"/>
</dbReference>
<dbReference type="PRINTS" id="PR00723">
    <property type="entry name" value="SUBTILISIN"/>
</dbReference>
<dbReference type="PANTHER" id="PTHR43806">
    <property type="entry name" value="PEPTIDASE S8"/>
    <property type="match status" value="1"/>
</dbReference>
<dbReference type="Gene3D" id="3.30.70.80">
    <property type="entry name" value="Peptidase S8 propeptide/proteinase inhibitor I9"/>
    <property type="match status" value="1"/>
</dbReference>
<dbReference type="PROSITE" id="PS51892">
    <property type="entry name" value="SUBTILASE"/>
    <property type="match status" value="1"/>
</dbReference>
<evidence type="ECO:0000256" key="1">
    <source>
        <dbReference type="ARBA" id="ARBA00011073"/>
    </source>
</evidence>
<dbReference type="AlphaFoldDB" id="A0A1E4SP13"/>
<feature type="active site" description="Charge relay system" evidence="5">
    <location>
        <position position="230"/>
    </location>
</feature>
<dbReference type="InterPro" id="IPR000209">
    <property type="entry name" value="Peptidase_S8/S53_dom"/>
</dbReference>
<evidence type="ECO:0000256" key="5">
    <source>
        <dbReference type="PROSITE-ProRule" id="PRU01240"/>
    </source>
</evidence>
<dbReference type="SUPFAM" id="SSF52743">
    <property type="entry name" value="Subtilisin-like"/>
    <property type="match status" value="1"/>
</dbReference>
<keyword evidence="2 5" id="KW-0645">Protease</keyword>
<evidence type="ECO:0000256" key="6">
    <source>
        <dbReference type="RuleBase" id="RU003355"/>
    </source>
</evidence>
<comment type="similarity">
    <text evidence="1 5 6">Belongs to the peptidase S8 family.</text>
</comment>
<dbReference type="PROSITE" id="PS00137">
    <property type="entry name" value="SUBTILASE_HIS"/>
    <property type="match status" value="1"/>
</dbReference>
<evidence type="ECO:0000256" key="2">
    <source>
        <dbReference type="ARBA" id="ARBA00022670"/>
    </source>
</evidence>
<keyword evidence="4 5" id="KW-0720">Serine protease</keyword>
<dbReference type="SUPFAM" id="SSF54897">
    <property type="entry name" value="Protease propeptides/inhibitors"/>
    <property type="match status" value="1"/>
</dbReference>
<dbReference type="GO" id="GO:0006508">
    <property type="term" value="P:proteolysis"/>
    <property type="evidence" value="ECO:0007669"/>
    <property type="project" value="UniProtKB-KW"/>
</dbReference>
<dbReference type="InterPro" id="IPR037045">
    <property type="entry name" value="S8pro/Inhibitor_I9_sf"/>
</dbReference>
<keyword evidence="11" id="KW-1185">Reference proteome</keyword>
<dbReference type="OrthoDB" id="206201at2759"/>
<keyword evidence="7" id="KW-0732">Signal</keyword>
<sequence length="498" mass="52909">MLSQKLLAAVAVSLVGVQGLVIPEVDSLAEFGRLLENKLDGVKELMAHQVATVKERLQEQSLGKDQVAFGGQEPFLYDANEASNVASSDGSYFAPLFKAVKDIIPGQYIVVLHDDLAQEDIDSHHNWIKTFHQDTISTASAGGNLLNFFNLDTLKGYAGYFTSEMVNAIQKDPRVKFVEHDAVFTVNELEIQKDAPWGLSRISHRENTAPATDYIFDSEGGKGVTAYVVDTGIKVEHEDFEGRASWGSAVALPHLKVDGHGHGTHCAGVIGSKTYGIAKNVDLVAVGVMNLFGTGSTSDIIKGLEFVVNDHKTKVQAKTKGFKGSTINMSIGGGASEALDLAANAAVAADIHVAVAAGNEDADACQSSPARASGPITVGASNVDDQKASFSNWGSCVDIFAPGEDIESTFIWSPSAKMSGTSMASPHIAGLLSYYLSLYPGIDSEFSNGKVLKPADLKRKLIKYGTKGVIQNLVDGQSPNVLAFNGAGANLTDFWNLV</sequence>
<feature type="chain" id="PRO_5009162856" evidence="7">
    <location>
        <begin position="20"/>
        <end position="498"/>
    </location>
</feature>
<dbReference type="InterPro" id="IPR036852">
    <property type="entry name" value="Peptidase_S8/S53_dom_sf"/>
</dbReference>
<dbReference type="InterPro" id="IPR023827">
    <property type="entry name" value="Peptidase_S8_Asp-AS"/>
</dbReference>
<feature type="domain" description="Peptidase S8/S53" evidence="8">
    <location>
        <begin position="221"/>
        <end position="463"/>
    </location>
</feature>
<evidence type="ECO:0000313" key="10">
    <source>
        <dbReference type="EMBL" id="ODV81132.1"/>
    </source>
</evidence>
<gene>
    <name evidence="10" type="ORF">CANTADRAFT_25377</name>
</gene>
<evidence type="ECO:0000256" key="3">
    <source>
        <dbReference type="ARBA" id="ARBA00022801"/>
    </source>
</evidence>
<dbReference type="PROSITE" id="PS00138">
    <property type="entry name" value="SUBTILASE_SER"/>
    <property type="match status" value="1"/>
</dbReference>
<evidence type="ECO:0000259" key="9">
    <source>
        <dbReference type="Pfam" id="PF05922"/>
    </source>
</evidence>
<dbReference type="Proteomes" id="UP000094285">
    <property type="component" value="Unassembled WGS sequence"/>
</dbReference>
<dbReference type="FunFam" id="3.40.50.200:FF:000007">
    <property type="entry name" value="Subtilisin-like serine protease"/>
    <property type="match status" value="1"/>
</dbReference>
<feature type="active site" description="Charge relay system" evidence="5">
    <location>
        <position position="422"/>
    </location>
</feature>
<dbReference type="EMBL" id="KV453910">
    <property type="protein sequence ID" value="ODV81132.1"/>
    <property type="molecule type" value="Genomic_DNA"/>
</dbReference>
<name>A0A1E4SP13_9ASCO</name>
<keyword evidence="3 5" id="KW-0378">Hydrolase</keyword>
<evidence type="ECO:0000256" key="4">
    <source>
        <dbReference type="ARBA" id="ARBA00022825"/>
    </source>
</evidence>
<organism evidence="10 11">
    <name type="scientific">Suhomyces tanzawaensis NRRL Y-17324</name>
    <dbReference type="NCBI Taxonomy" id="984487"/>
    <lineage>
        <taxon>Eukaryota</taxon>
        <taxon>Fungi</taxon>
        <taxon>Dikarya</taxon>
        <taxon>Ascomycota</taxon>
        <taxon>Saccharomycotina</taxon>
        <taxon>Pichiomycetes</taxon>
        <taxon>Debaryomycetaceae</taxon>
        <taxon>Suhomyces</taxon>
    </lineage>
</organism>
<evidence type="ECO:0000256" key="7">
    <source>
        <dbReference type="SAM" id="SignalP"/>
    </source>
</evidence>
<dbReference type="GeneID" id="30981539"/>
<dbReference type="InterPro" id="IPR010259">
    <property type="entry name" value="S8pro/Inhibitor_I9"/>
</dbReference>
<protein>
    <submittedName>
        <fullName evidence="10">Subtilisin-like protein</fullName>
    </submittedName>
</protein>